<evidence type="ECO:0000313" key="1">
    <source>
        <dbReference type="EMBL" id="OGF86624.1"/>
    </source>
</evidence>
<evidence type="ECO:0000313" key="2">
    <source>
        <dbReference type="Proteomes" id="UP000177346"/>
    </source>
</evidence>
<dbReference type="Proteomes" id="UP000177346">
    <property type="component" value="Unassembled WGS sequence"/>
</dbReference>
<protein>
    <submittedName>
        <fullName evidence="1">Uncharacterized protein</fullName>
    </submittedName>
</protein>
<organism evidence="1 2">
    <name type="scientific">Candidatus Giovannonibacteria bacterium RIFCSPLOWO2_01_FULL_46_32</name>
    <dbReference type="NCBI Taxonomy" id="1798353"/>
    <lineage>
        <taxon>Bacteria</taxon>
        <taxon>Candidatus Giovannoniibacteriota</taxon>
    </lineage>
</organism>
<name>A0A1F5XFA4_9BACT</name>
<proteinExistence type="predicted"/>
<accession>A0A1F5XFA4</accession>
<reference evidence="1 2" key="1">
    <citation type="journal article" date="2016" name="Nat. Commun.">
        <title>Thousands of microbial genomes shed light on interconnected biogeochemical processes in an aquifer system.</title>
        <authorList>
            <person name="Anantharaman K."/>
            <person name="Brown C.T."/>
            <person name="Hug L.A."/>
            <person name="Sharon I."/>
            <person name="Castelle C.J."/>
            <person name="Probst A.J."/>
            <person name="Thomas B.C."/>
            <person name="Singh A."/>
            <person name="Wilkins M.J."/>
            <person name="Karaoz U."/>
            <person name="Brodie E.L."/>
            <person name="Williams K.H."/>
            <person name="Hubbard S.S."/>
            <person name="Banfield J.F."/>
        </authorList>
    </citation>
    <scope>NUCLEOTIDE SEQUENCE [LARGE SCALE GENOMIC DNA]</scope>
</reference>
<sequence>MPTFIKVRDDATPLGSPESPKLITLVAQKTLQKLRILCEDEGYFMSSDLTFITNEKNQTPLDRFRVLIKDIRFLI</sequence>
<gene>
    <name evidence="1" type="ORF">A3B19_00245</name>
</gene>
<comment type="caution">
    <text evidence="1">The sequence shown here is derived from an EMBL/GenBank/DDBJ whole genome shotgun (WGS) entry which is preliminary data.</text>
</comment>
<dbReference type="EMBL" id="MFIF01000014">
    <property type="protein sequence ID" value="OGF86624.1"/>
    <property type="molecule type" value="Genomic_DNA"/>
</dbReference>
<dbReference type="AlphaFoldDB" id="A0A1F5XFA4"/>